<evidence type="ECO:0000256" key="6">
    <source>
        <dbReference type="ARBA" id="ARBA00023157"/>
    </source>
</evidence>
<dbReference type="CDD" id="cd00190">
    <property type="entry name" value="Tryp_SPc"/>
    <property type="match status" value="1"/>
</dbReference>
<dbReference type="AlphaFoldDB" id="A0A803TJD3"/>
<dbReference type="PANTHER" id="PTHR24253:SF144">
    <property type="entry name" value="CHYMOTRYPSIN-LIKE PROTEASE CTRL-1-RELATED"/>
    <property type="match status" value="1"/>
</dbReference>
<dbReference type="Gene3D" id="2.40.10.10">
    <property type="entry name" value="Trypsin-like serine proteases"/>
    <property type="match status" value="2"/>
</dbReference>
<dbReference type="Proteomes" id="UP000001646">
    <property type="component" value="Unplaced"/>
</dbReference>
<dbReference type="SUPFAM" id="SSF50494">
    <property type="entry name" value="Trypsin-like serine proteases"/>
    <property type="match status" value="1"/>
</dbReference>
<sequence>PEKQDNRGILSLPNWNRNTLRIVGGQPASERTWPWQVSISVKNYHLCGGTLIAKQWVLSAAHCFSLKLDFTKIITVRLGIYQLANDSKDTVTSTVQQVMIHPNYTSKAGSSADIALVELTSPVTYSDAILPVCLPKSSMQFSTGARCWVTGWGHVQQKVPLKPPQTLQEVEMPILDRDKCNMLFNRSQLKDVKDNLVKSDMICAGHLEGGKDSCQGDSGGPLVCNHNGVWIQAGVVSWGIDCGKPNLPGVYASVPFYADWIQAKIGISHNSTDITRNGGLPKNPSVTLILVSFALLLQ</sequence>
<comment type="similarity">
    <text evidence="1">Belongs to the peptidase S1 family. Snake venom subfamily.</text>
</comment>
<name>A0A803TJD3_ANOCA</name>
<dbReference type="GO" id="GO:0005576">
    <property type="term" value="C:extracellular region"/>
    <property type="evidence" value="ECO:0007669"/>
    <property type="project" value="UniProtKB-ARBA"/>
</dbReference>
<dbReference type="PROSITE" id="PS50240">
    <property type="entry name" value="TRYPSIN_DOM"/>
    <property type="match status" value="1"/>
</dbReference>
<dbReference type="PROSITE" id="PS00134">
    <property type="entry name" value="TRYPSIN_HIS"/>
    <property type="match status" value="1"/>
</dbReference>
<dbReference type="PRINTS" id="PR00722">
    <property type="entry name" value="CHYMOTRYPSIN"/>
</dbReference>
<accession>A0A803TJD3</accession>
<feature type="domain" description="Peptidase S1" evidence="9">
    <location>
        <begin position="22"/>
        <end position="266"/>
    </location>
</feature>
<evidence type="ECO:0000256" key="7">
    <source>
        <dbReference type="ARBA" id="ARBA00023180"/>
    </source>
</evidence>
<evidence type="ECO:0000313" key="11">
    <source>
        <dbReference type="Proteomes" id="UP000001646"/>
    </source>
</evidence>
<evidence type="ECO:0000256" key="8">
    <source>
        <dbReference type="RuleBase" id="RU363034"/>
    </source>
</evidence>
<keyword evidence="3" id="KW-0732">Signal</keyword>
<dbReference type="FunFam" id="2.40.10.10:FF:000039">
    <property type="entry name" value="Brain-specific serine protease 4"/>
    <property type="match status" value="1"/>
</dbReference>
<evidence type="ECO:0000256" key="4">
    <source>
        <dbReference type="ARBA" id="ARBA00022801"/>
    </source>
</evidence>
<reference evidence="10" key="3">
    <citation type="submission" date="2025-09" db="UniProtKB">
        <authorList>
            <consortium name="Ensembl"/>
        </authorList>
    </citation>
    <scope>IDENTIFICATION</scope>
</reference>
<reference evidence="10" key="1">
    <citation type="submission" date="2009-12" db="EMBL/GenBank/DDBJ databases">
        <title>The Genome Sequence of Anolis carolinensis (Green Anole Lizard).</title>
        <authorList>
            <consortium name="The Genome Sequencing Platform"/>
            <person name="Di Palma F."/>
            <person name="Alfoldi J."/>
            <person name="Heiman D."/>
            <person name="Young S."/>
            <person name="Grabherr M."/>
            <person name="Johnson J."/>
            <person name="Lander E.S."/>
            <person name="Lindblad-Toh K."/>
        </authorList>
    </citation>
    <scope>NUCLEOTIDE SEQUENCE [LARGE SCALE GENOMIC DNA]</scope>
    <source>
        <strain evidence="10">JBL SC #1</strain>
    </source>
</reference>
<evidence type="ECO:0000259" key="9">
    <source>
        <dbReference type="PROSITE" id="PS50240"/>
    </source>
</evidence>
<dbReference type="GeneTree" id="ENSGT00940000155138"/>
<reference evidence="10" key="2">
    <citation type="submission" date="2025-08" db="UniProtKB">
        <authorList>
            <consortium name="Ensembl"/>
        </authorList>
    </citation>
    <scope>IDENTIFICATION</scope>
</reference>
<dbReference type="InterPro" id="IPR009003">
    <property type="entry name" value="Peptidase_S1_PA"/>
</dbReference>
<dbReference type="PROSITE" id="PS00135">
    <property type="entry name" value="TRYPSIN_SER"/>
    <property type="match status" value="1"/>
</dbReference>
<proteinExistence type="inferred from homology"/>
<dbReference type="Ensembl" id="ENSACAT00000043050.1">
    <property type="protein sequence ID" value="ENSACAP00000035323.1"/>
    <property type="gene ID" value="ENSACAG00000042661.1"/>
</dbReference>
<dbReference type="InterPro" id="IPR001254">
    <property type="entry name" value="Trypsin_dom"/>
</dbReference>
<evidence type="ECO:0000256" key="2">
    <source>
        <dbReference type="ARBA" id="ARBA00022670"/>
    </source>
</evidence>
<dbReference type="InterPro" id="IPR043504">
    <property type="entry name" value="Peptidase_S1_PA_chymotrypsin"/>
</dbReference>
<keyword evidence="11" id="KW-1185">Reference proteome</keyword>
<dbReference type="GO" id="GO:0004252">
    <property type="term" value="F:serine-type endopeptidase activity"/>
    <property type="evidence" value="ECO:0007669"/>
    <property type="project" value="InterPro"/>
</dbReference>
<dbReference type="InterPro" id="IPR001314">
    <property type="entry name" value="Peptidase_S1A"/>
</dbReference>
<dbReference type="GO" id="GO:0035821">
    <property type="term" value="P:modulation of process of another organism"/>
    <property type="evidence" value="ECO:0007669"/>
    <property type="project" value="UniProtKB-ARBA"/>
</dbReference>
<dbReference type="InterPro" id="IPR018114">
    <property type="entry name" value="TRYPSIN_HIS"/>
</dbReference>
<evidence type="ECO:0000256" key="1">
    <source>
        <dbReference type="ARBA" id="ARBA00009228"/>
    </source>
</evidence>
<protein>
    <recommendedName>
        <fullName evidence="9">Peptidase S1 domain-containing protein</fullName>
    </recommendedName>
</protein>
<evidence type="ECO:0000256" key="3">
    <source>
        <dbReference type="ARBA" id="ARBA00022729"/>
    </source>
</evidence>
<dbReference type="GO" id="GO:0006508">
    <property type="term" value="P:proteolysis"/>
    <property type="evidence" value="ECO:0007669"/>
    <property type="project" value="UniProtKB-KW"/>
</dbReference>
<gene>
    <name evidence="10" type="primary">LOC100552344</name>
</gene>
<keyword evidence="7" id="KW-0325">Glycoprotein</keyword>
<dbReference type="Pfam" id="PF00089">
    <property type="entry name" value="Trypsin"/>
    <property type="match status" value="1"/>
</dbReference>
<dbReference type="PANTHER" id="PTHR24253">
    <property type="entry name" value="TRANSMEMBRANE PROTEASE SERINE"/>
    <property type="match status" value="1"/>
</dbReference>
<evidence type="ECO:0000313" key="10">
    <source>
        <dbReference type="Ensembl" id="ENSACAP00000035323.1"/>
    </source>
</evidence>
<organism evidence="10 11">
    <name type="scientific">Anolis carolinensis</name>
    <name type="common">Green anole</name>
    <name type="synonym">American chameleon</name>
    <dbReference type="NCBI Taxonomy" id="28377"/>
    <lineage>
        <taxon>Eukaryota</taxon>
        <taxon>Metazoa</taxon>
        <taxon>Chordata</taxon>
        <taxon>Craniata</taxon>
        <taxon>Vertebrata</taxon>
        <taxon>Euteleostomi</taxon>
        <taxon>Lepidosauria</taxon>
        <taxon>Squamata</taxon>
        <taxon>Bifurcata</taxon>
        <taxon>Unidentata</taxon>
        <taxon>Episquamata</taxon>
        <taxon>Toxicofera</taxon>
        <taxon>Iguania</taxon>
        <taxon>Dactyloidae</taxon>
        <taxon>Anolis</taxon>
    </lineage>
</organism>
<keyword evidence="6" id="KW-1015">Disulfide bond</keyword>
<keyword evidence="5 8" id="KW-0720">Serine protease</keyword>
<dbReference type="InterPro" id="IPR033116">
    <property type="entry name" value="TRYPSIN_SER"/>
</dbReference>
<keyword evidence="4 8" id="KW-0378">Hydrolase</keyword>
<keyword evidence="2 8" id="KW-0645">Protease</keyword>
<dbReference type="SMART" id="SM00020">
    <property type="entry name" value="Tryp_SPc"/>
    <property type="match status" value="1"/>
</dbReference>
<evidence type="ECO:0000256" key="5">
    <source>
        <dbReference type="ARBA" id="ARBA00022825"/>
    </source>
</evidence>